<dbReference type="Gene3D" id="3.40.630.10">
    <property type="entry name" value="Zn peptidases"/>
    <property type="match status" value="1"/>
</dbReference>
<gene>
    <name evidence="1" type="ORF">EBO34_14715</name>
</gene>
<comment type="caution">
    <text evidence="1">The sequence shown here is derived from an EMBL/GenBank/DDBJ whole genome shotgun (WGS) entry which is preliminary data.</text>
</comment>
<organism evidence="1 2">
    <name type="scientific">Alteribacter keqinensis</name>
    <dbReference type="NCBI Taxonomy" id="2483800"/>
    <lineage>
        <taxon>Bacteria</taxon>
        <taxon>Bacillati</taxon>
        <taxon>Bacillota</taxon>
        <taxon>Bacilli</taxon>
        <taxon>Bacillales</taxon>
        <taxon>Bacillaceae</taxon>
        <taxon>Alteribacter</taxon>
    </lineage>
</organism>
<dbReference type="Proteomes" id="UP000278746">
    <property type="component" value="Unassembled WGS sequence"/>
</dbReference>
<dbReference type="EMBL" id="RHIB01000002">
    <property type="protein sequence ID" value="RNA67943.1"/>
    <property type="molecule type" value="Genomic_DNA"/>
</dbReference>
<dbReference type="SUPFAM" id="SSF53187">
    <property type="entry name" value="Zn-dependent exopeptidases"/>
    <property type="match status" value="1"/>
</dbReference>
<dbReference type="RefSeq" id="WP_122899853.1">
    <property type="nucleotide sequence ID" value="NZ_RHIB01000002.1"/>
</dbReference>
<keyword evidence="2" id="KW-1185">Reference proteome</keyword>
<dbReference type="Pfam" id="PF10994">
    <property type="entry name" value="DUF2817"/>
    <property type="match status" value="1"/>
</dbReference>
<dbReference type="AlphaFoldDB" id="A0A3M7TUA9"/>
<dbReference type="OrthoDB" id="4014363at2"/>
<dbReference type="CDD" id="cd06233">
    <property type="entry name" value="M14-like"/>
    <property type="match status" value="1"/>
</dbReference>
<evidence type="ECO:0000313" key="2">
    <source>
        <dbReference type="Proteomes" id="UP000278746"/>
    </source>
</evidence>
<reference evidence="1 2" key="1">
    <citation type="submission" date="2018-10" db="EMBL/GenBank/DDBJ databases">
        <title>Bacillus Keqinensis sp. nov., a moderately halophilic bacterium isolated from a saline-alkaline lake.</title>
        <authorList>
            <person name="Wang H."/>
        </authorList>
    </citation>
    <scope>NUCLEOTIDE SEQUENCE [LARGE SCALE GENOMIC DNA]</scope>
    <source>
        <strain evidence="1 2">KQ-3</strain>
    </source>
</reference>
<evidence type="ECO:0000313" key="1">
    <source>
        <dbReference type="EMBL" id="RNA67943.1"/>
    </source>
</evidence>
<proteinExistence type="predicted"/>
<accession>A0A3M7TUA9</accession>
<sequence length="380" mass="44245">MLHYFSDTYEHSRMRFRESLSNIKEFWPQAGLHSYPIGNKEDNTIDVIKSEAIKRNENVVFITTGEHGIEGYTGAAALQMFFEEYLHKLDPETTGIYFVHGINPWGMRHWRRVTENNIDLNRNYIQDWLNHPATFNEDYKKNADLYNPAGEIDDLTKQNTKIHSKLLKNLIKEGYKGVKSAKSKGQYQFEKGVYYGGAGYEDSTSVMMNIQDEVLRHFEHIVHIDLHTGLGPTQELTYVISAYDDRSEHEVSDYYGIKNVQKNGKEDGVGESNNFFYRRAMEYYPERSLITGLFEIGTMGEGMDDQLNVMKAVINENQLYWYGAEKEKDAQRIFDSFRDLYYPKEKEWKESAIIRLREGFENLLSKENLLKGTSTRSSSL</sequence>
<protein>
    <submittedName>
        <fullName evidence="1">DUF2817 domain-containing protein</fullName>
    </submittedName>
</protein>
<dbReference type="InterPro" id="IPR021259">
    <property type="entry name" value="DUF2817"/>
</dbReference>
<name>A0A3M7TUA9_9BACI</name>